<organism evidence="1 2">
    <name type="scientific">Saccharothrix australiensis</name>
    <dbReference type="NCBI Taxonomy" id="2072"/>
    <lineage>
        <taxon>Bacteria</taxon>
        <taxon>Bacillati</taxon>
        <taxon>Actinomycetota</taxon>
        <taxon>Actinomycetes</taxon>
        <taxon>Pseudonocardiales</taxon>
        <taxon>Pseudonocardiaceae</taxon>
        <taxon>Saccharothrix</taxon>
    </lineage>
</organism>
<proteinExistence type="predicted"/>
<keyword evidence="2" id="KW-1185">Reference proteome</keyword>
<gene>
    <name evidence="1" type="ORF">C8E97_4740</name>
</gene>
<dbReference type="Proteomes" id="UP000282084">
    <property type="component" value="Unassembled WGS sequence"/>
</dbReference>
<name>A0A495W319_9PSEU</name>
<accession>A0A495W319</accession>
<protein>
    <submittedName>
        <fullName evidence="1">Uncharacterized protein</fullName>
    </submittedName>
</protein>
<dbReference type="EMBL" id="RBXO01000001">
    <property type="protein sequence ID" value="RKT56052.1"/>
    <property type="molecule type" value="Genomic_DNA"/>
</dbReference>
<reference evidence="1 2" key="1">
    <citation type="submission" date="2018-10" db="EMBL/GenBank/DDBJ databases">
        <title>Sequencing the genomes of 1000 actinobacteria strains.</title>
        <authorList>
            <person name="Klenk H.-P."/>
        </authorList>
    </citation>
    <scope>NUCLEOTIDE SEQUENCE [LARGE SCALE GENOMIC DNA]</scope>
    <source>
        <strain evidence="1 2">DSM 43800</strain>
    </source>
</reference>
<evidence type="ECO:0000313" key="1">
    <source>
        <dbReference type="EMBL" id="RKT56052.1"/>
    </source>
</evidence>
<dbReference type="AlphaFoldDB" id="A0A495W319"/>
<evidence type="ECO:0000313" key="2">
    <source>
        <dbReference type="Proteomes" id="UP000282084"/>
    </source>
</evidence>
<sequence>MALLVANGLGPGLHQLIIAGCAGRAEQLVIGEVDRAAPDLLRLADVVIGPDQGSPSAASLAFIVVAFGFPAAANRPSACA</sequence>
<comment type="caution">
    <text evidence="1">The sequence shown here is derived from an EMBL/GenBank/DDBJ whole genome shotgun (WGS) entry which is preliminary data.</text>
</comment>